<keyword evidence="5 10" id="KW-0418">Kinase</keyword>
<evidence type="ECO:0000313" key="10">
    <source>
        <dbReference type="EMBL" id="TQJ11456.1"/>
    </source>
</evidence>
<dbReference type="FunFam" id="1.10.510.10:FF:000021">
    <property type="entry name" value="Serine/threonine protein kinase"/>
    <property type="match status" value="1"/>
</dbReference>
<dbReference type="CDD" id="cd14014">
    <property type="entry name" value="STKc_PknB_like"/>
    <property type="match status" value="1"/>
</dbReference>
<reference evidence="10 11" key="1">
    <citation type="submission" date="2019-06" db="EMBL/GenBank/DDBJ databases">
        <title>Sequencing the genomes of 1000 actinobacteria strains.</title>
        <authorList>
            <person name="Klenk H.-P."/>
        </authorList>
    </citation>
    <scope>NUCLEOTIDE SEQUENCE [LARGE SCALE GENOMIC DNA]</scope>
    <source>
        <strain evidence="10 11">DSM 17305</strain>
    </source>
</reference>
<dbReference type="Gene3D" id="1.10.510.10">
    <property type="entry name" value="Transferase(Phosphotransferase) domain 1"/>
    <property type="match status" value="1"/>
</dbReference>
<dbReference type="EMBL" id="VFMM01000002">
    <property type="protein sequence ID" value="TQJ11456.1"/>
    <property type="molecule type" value="Genomic_DNA"/>
</dbReference>
<dbReference type="InterPro" id="IPR008271">
    <property type="entry name" value="Ser/Thr_kinase_AS"/>
</dbReference>
<evidence type="ECO:0000256" key="3">
    <source>
        <dbReference type="ARBA" id="ARBA00022679"/>
    </source>
</evidence>
<dbReference type="PROSITE" id="PS00108">
    <property type="entry name" value="PROTEIN_KINASE_ST"/>
    <property type="match status" value="1"/>
</dbReference>
<evidence type="ECO:0000313" key="11">
    <source>
        <dbReference type="Proteomes" id="UP000316298"/>
    </source>
</evidence>
<feature type="binding site" evidence="7">
    <location>
        <position position="55"/>
    </location>
    <ligand>
        <name>ATP</name>
        <dbReference type="ChEBI" id="CHEBI:30616"/>
    </ligand>
</feature>
<keyword evidence="2" id="KW-0723">Serine/threonine-protein kinase</keyword>
<dbReference type="PANTHER" id="PTHR43289:SF30">
    <property type="entry name" value="NON-SPECIFIC SERINE_THREONINE PROTEIN KINASE"/>
    <property type="match status" value="1"/>
</dbReference>
<evidence type="ECO:0000256" key="8">
    <source>
        <dbReference type="SAM" id="MobiDB-lite"/>
    </source>
</evidence>
<keyword evidence="3" id="KW-0808">Transferase</keyword>
<evidence type="ECO:0000256" key="6">
    <source>
        <dbReference type="ARBA" id="ARBA00022840"/>
    </source>
</evidence>
<feature type="region of interest" description="Disordered" evidence="8">
    <location>
        <begin position="361"/>
        <end position="398"/>
    </location>
</feature>
<dbReference type="Proteomes" id="UP000316298">
    <property type="component" value="Unassembled WGS sequence"/>
</dbReference>
<dbReference type="Pfam" id="PF00069">
    <property type="entry name" value="Pkinase"/>
    <property type="match status" value="1"/>
</dbReference>
<name>A0A542E864_9ACTN</name>
<dbReference type="InterPro" id="IPR000719">
    <property type="entry name" value="Prot_kinase_dom"/>
</dbReference>
<proteinExistence type="predicted"/>
<evidence type="ECO:0000256" key="7">
    <source>
        <dbReference type="PROSITE-ProRule" id="PRU10141"/>
    </source>
</evidence>
<evidence type="ECO:0000256" key="5">
    <source>
        <dbReference type="ARBA" id="ARBA00022777"/>
    </source>
</evidence>
<keyword evidence="4 7" id="KW-0547">Nucleotide-binding</keyword>
<dbReference type="InterPro" id="IPR011009">
    <property type="entry name" value="Kinase-like_dom_sf"/>
</dbReference>
<evidence type="ECO:0000256" key="1">
    <source>
        <dbReference type="ARBA" id="ARBA00012513"/>
    </source>
</evidence>
<dbReference type="PROSITE" id="PS00107">
    <property type="entry name" value="PROTEIN_KINASE_ATP"/>
    <property type="match status" value="1"/>
</dbReference>
<dbReference type="AlphaFoldDB" id="A0A542E864"/>
<dbReference type="EC" id="2.7.11.1" evidence="1"/>
<dbReference type="GO" id="GO:0004674">
    <property type="term" value="F:protein serine/threonine kinase activity"/>
    <property type="evidence" value="ECO:0007669"/>
    <property type="project" value="UniProtKB-KW"/>
</dbReference>
<dbReference type="Gene3D" id="3.30.200.20">
    <property type="entry name" value="Phosphorylase Kinase, domain 1"/>
    <property type="match status" value="1"/>
</dbReference>
<dbReference type="InterPro" id="IPR017441">
    <property type="entry name" value="Protein_kinase_ATP_BS"/>
</dbReference>
<organism evidence="10 11">
    <name type="scientific">Kribbella jejuensis</name>
    <dbReference type="NCBI Taxonomy" id="236068"/>
    <lineage>
        <taxon>Bacteria</taxon>
        <taxon>Bacillati</taxon>
        <taxon>Actinomycetota</taxon>
        <taxon>Actinomycetes</taxon>
        <taxon>Propionibacteriales</taxon>
        <taxon>Kribbellaceae</taxon>
        <taxon>Kribbella</taxon>
    </lineage>
</organism>
<accession>A0A542E864</accession>
<dbReference type="SUPFAM" id="SSF56112">
    <property type="entry name" value="Protein kinase-like (PK-like)"/>
    <property type="match status" value="1"/>
</dbReference>
<dbReference type="PROSITE" id="PS50011">
    <property type="entry name" value="PROTEIN_KINASE_DOM"/>
    <property type="match status" value="1"/>
</dbReference>
<dbReference type="GO" id="GO:0005524">
    <property type="term" value="F:ATP binding"/>
    <property type="evidence" value="ECO:0007669"/>
    <property type="project" value="UniProtKB-UniRule"/>
</dbReference>
<protein>
    <recommendedName>
        <fullName evidence="1">non-specific serine/threonine protein kinase</fullName>
        <ecNumber evidence="1">2.7.11.1</ecNumber>
    </recommendedName>
</protein>
<evidence type="ECO:0000256" key="2">
    <source>
        <dbReference type="ARBA" id="ARBA00022527"/>
    </source>
</evidence>
<feature type="compositionally biased region" description="Basic residues" evidence="8">
    <location>
        <begin position="386"/>
        <end position="398"/>
    </location>
</feature>
<keyword evidence="6 7" id="KW-0067">ATP-binding</keyword>
<evidence type="ECO:0000256" key="4">
    <source>
        <dbReference type="ARBA" id="ARBA00022741"/>
    </source>
</evidence>
<sequence length="398" mass="42403">MDPQTDRLSPQHLPGYRFGVLLAERYRITEILGHGGMGEVYRGCDELLGRPVAVKLLRPDVRDPLAAARFRREARAAAGVKNPHVVAVYDFGQSDGEYFLVMELMAGRTVTRELALNGPLDPERAVDIVQQVAAGLAAAHEHDIVHRDIKPDNLLIDVDGSVKVADFGIARSAMEPETRTPGRILGTSHYVAPERALGHPATAASDVYALGCVLYQLLTGHPPFTGADPTAILSQHVHTAPVVPEQFSAPLAHLVYLMLAKDPADRPTAADVAGWTFAETPELPTLELRALPRQNWRKAVAVAAAVVAAGCVMAAGVLSDPDTDRPIAPANVVPSQPARRTIAPPRPVVTPTVTPTVTITKAVTTTRPAPSHSASTPAKGSAKATGHGKVKHKQHGKH</sequence>
<dbReference type="SMART" id="SM00220">
    <property type="entry name" value="S_TKc"/>
    <property type="match status" value="1"/>
</dbReference>
<comment type="caution">
    <text evidence="10">The sequence shown here is derived from an EMBL/GenBank/DDBJ whole genome shotgun (WGS) entry which is preliminary data.</text>
</comment>
<feature type="domain" description="Protein kinase" evidence="9">
    <location>
        <begin position="26"/>
        <end position="283"/>
    </location>
</feature>
<evidence type="ECO:0000259" key="9">
    <source>
        <dbReference type="PROSITE" id="PS50011"/>
    </source>
</evidence>
<dbReference type="PANTHER" id="PTHR43289">
    <property type="entry name" value="MITOGEN-ACTIVATED PROTEIN KINASE KINASE KINASE 20-RELATED"/>
    <property type="match status" value="1"/>
</dbReference>
<gene>
    <name evidence="10" type="ORF">FB475_4372</name>
</gene>
<keyword evidence="11" id="KW-1185">Reference proteome</keyword>